<dbReference type="PROSITE" id="PS50882">
    <property type="entry name" value="YTH"/>
    <property type="match status" value="1"/>
</dbReference>
<dbReference type="Pfam" id="PF04146">
    <property type="entry name" value="YTH"/>
    <property type="match status" value="1"/>
</dbReference>
<dbReference type="InterPro" id="IPR057720">
    <property type="entry name" value="RRM_YTH1"/>
</dbReference>
<dbReference type="HOGENOM" id="CLU_011694_3_0_1"/>
<proteinExistence type="predicted"/>
<keyword evidence="1" id="KW-0694">RNA-binding</keyword>
<organism evidence="5 6">
    <name type="scientific">Paracoccidioides brasiliensis (strain Pb18)</name>
    <dbReference type="NCBI Taxonomy" id="502780"/>
    <lineage>
        <taxon>Eukaryota</taxon>
        <taxon>Fungi</taxon>
        <taxon>Dikarya</taxon>
        <taxon>Ascomycota</taxon>
        <taxon>Pezizomycotina</taxon>
        <taxon>Eurotiomycetes</taxon>
        <taxon>Eurotiomycetidae</taxon>
        <taxon>Onygenales</taxon>
        <taxon>Ajellomycetaceae</taxon>
        <taxon>Paracoccidioides</taxon>
    </lineage>
</organism>
<evidence type="ECO:0000313" key="5">
    <source>
        <dbReference type="EMBL" id="EEH47924.1"/>
    </source>
</evidence>
<dbReference type="STRING" id="502780.C1G9S2"/>
<dbReference type="InParanoid" id="C1G9S2"/>
<feature type="region of interest" description="Disordered" evidence="2">
    <location>
        <begin position="477"/>
        <end position="500"/>
    </location>
</feature>
<evidence type="ECO:0000259" key="3">
    <source>
        <dbReference type="PROSITE" id="PS50102"/>
    </source>
</evidence>
<feature type="region of interest" description="Disordered" evidence="2">
    <location>
        <begin position="199"/>
        <end position="222"/>
    </location>
</feature>
<dbReference type="InterPro" id="IPR007275">
    <property type="entry name" value="YTH_domain"/>
</dbReference>
<name>C1G9S2_PARBD</name>
<dbReference type="KEGG" id="pbn:PADG_04008"/>
<dbReference type="OrthoDB" id="306690at2759"/>
<dbReference type="SMART" id="SM00360">
    <property type="entry name" value="RRM"/>
    <property type="match status" value="1"/>
</dbReference>
<dbReference type="GO" id="GO:0003729">
    <property type="term" value="F:mRNA binding"/>
    <property type="evidence" value="ECO:0007669"/>
    <property type="project" value="TreeGrafter"/>
</dbReference>
<feature type="domain" description="RRM" evidence="3">
    <location>
        <begin position="229"/>
        <end position="303"/>
    </location>
</feature>
<accession>C1G9S2</accession>
<dbReference type="Proteomes" id="UP000001628">
    <property type="component" value="Unassembled WGS sequence"/>
</dbReference>
<dbReference type="PANTHER" id="PTHR12357:SF3">
    <property type="entry name" value="YTH DOMAIN-CONTAINING PROTEIN 1"/>
    <property type="match status" value="1"/>
</dbReference>
<dbReference type="Gene3D" id="3.30.70.330">
    <property type="match status" value="1"/>
</dbReference>
<dbReference type="VEuPathDB" id="FungiDB:PADG_04008"/>
<sequence length="559" mass="62515">MQQHSALQSGDDNRPQPQGPGVPTAPSISGTGRLPVQHSYYPVPQTFNYPSTTLYIQAAPPYLAHDTWNSRRYDETYNHPTIPGTLGNQPTSQQTFFYNTTLHALPQPAYYGPLLHTAPRWQSFLLETIHYDQNRLPMWPLFRNSGNPGNLNYVRPTQEPPHRTIAVETAAPPTAHYAIVDGSASISRAAKIAQPLPIERGGNIMNTSTPQHRSPILRGPPRKPKQSGYALWVGNLPSQVNIVDLKDHFSQDATEEIESVFLISNSKCAFVNYKTEAGCITAVTRFHDSRFQGIRLVCRFRRSASSDQNNIRALSPPRPETTNPPVNEFDKPQGELGPTYPSNEVTAQVSATKHPERYFIVKSLTIEDLERSRISGVWATQRHNESALNRAYETSEVVYLIFSANKSGEYFGYGRMTSPIPTLSEPNGNQETVQGNNSVTASEFLIVTPTPATETAPAGYIVNDPARGTIFWEIDRTDGADEANADGPTNEDDKSKMDSQSFGRPFNVEWLCWRRLPFHRTKGLRNPWNANKEVKIARDGTEIEPSVGRRLINLFDQML</sequence>
<dbReference type="PANTHER" id="PTHR12357">
    <property type="entry name" value="YTH YT521-B HOMOLOGY DOMAIN-CONTAINING"/>
    <property type="match status" value="1"/>
</dbReference>
<evidence type="ECO:0000256" key="2">
    <source>
        <dbReference type="SAM" id="MobiDB-lite"/>
    </source>
</evidence>
<feature type="domain" description="YTH" evidence="4">
    <location>
        <begin position="356"/>
        <end position="555"/>
    </location>
</feature>
<dbReference type="AlphaFoldDB" id="C1G9S2"/>
<dbReference type="InterPro" id="IPR035979">
    <property type="entry name" value="RBD_domain_sf"/>
</dbReference>
<dbReference type="GO" id="GO:0000381">
    <property type="term" value="P:regulation of alternative mRNA splicing, via spliceosome"/>
    <property type="evidence" value="ECO:0007669"/>
    <property type="project" value="TreeGrafter"/>
</dbReference>
<gene>
    <name evidence="5" type="ORF">PADG_04008</name>
</gene>
<dbReference type="InterPro" id="IPR000504">
    <property type="entry name" value="RRM_dom"/>
</dbReference>
<dbReference type="Gene3D" id="3.10.590.10">
    <property type="entry name" value="ph1033 like domains"/>
    <property type="match status" value="2"/>
</dbReference>
<dbReference type="SUPFAM" id="SSF54928">
    <property type="entry name" value="RNA-binding domain, RBD"/>
    <property type="match status" value="1"/>
</dbReference>
<protein>
    <recommendedName>
        <fullName evidence="7">YTH domain-containing protein</fullName>
    </recommendedName>
</protein>
<dbReference type="OMA" id="TEAGCIT"/>
<dbReference type="InterPro" id="IPR012677">
    <property type="entry name" value="Nucleotide-bd_a/b_plait_sf"/>
</dbReference>
<feature type="compositionally biased region" description="Polar residues" evidence="2">
    <location>
        <begin position="1"/>
        <end position="10"/>
    </location>
</feature>
<evidence type="ECO:0000313" key="6">
    <source>
        <dbReference type="Proteomes" id="UP000001628"/>
    </source>
</evidence>
<dbReference type="InterPro" id="IPR045168">
    <property type="entry name" value="YTH_prot"/>
</dbReference>
<dbReference type="PROSITE" id="PS50102">
    <property type="entry name" value="RRM"/>
    <property type="match status" value="1"/>
</dbReference>
<feature type="region of interest" description="Disordered" evidence="2">
    <location>
        <begin position="1"/>
        <end position="33"/>
    </location>
</feature>
<evidence type="ECO:0000256" key="1">
    <source>
        <dbReference type="PROSITE-ProRule" id="PRU00176"/>
    </source>
</evidence>
<dbReference type="GO" id="GO:1990247">
    <property type="term" value="F:N6-methyladenosine-containing RNA reader activity"/>
    <property type="evidence" value="ECO:0007669"/>
    <property type="project" value="TreeGrafter"/>
</dbReference>
<dbReference type="Pfam" id="PF25701">
    <property type="entry name" value="RRM_YTH1"/>
    <property type="match status" value="1"/>
</dbReference>
<keyword evidence="6" id="KW-1185">Reference proteome</keyword>
<dbReference type="CDD" id="cd21134">
    <property type="entry name" value="YTH"/>
    <property type="match status" value="1"/>
</dbReference>
<dbReference type="GO" id="GO:0005654">
    <property type="term" value="C:nucleoplasm"/>
    <property type="evidence" value="ECO:0007669"/>
    <property type="project" value="TreeGrafter"/>
</dbReference>
<evidence type="ECO:0000259" key="4">
    <source>
        <dbReference type="PROSITE" id="PS50882"/>
    </source>
</evidence>
<dbReference type="EMBL" id="KN275960">
    <property type="protein sequence ID" value="EEH47924.1"/>
    <property type="molecule type" value="Genomic_DNA"/>
</dbReference>
<dbReference type="eggNOG" id="KOG1902">
    <property type="taxonomic scope" value="Eukaryota"/>
</dbReference>
<dbReference type="RefSeq" id="XP_010759684.1">
    <property type="nucleotide sequence ID" value="XM_010761382.1"/>
</dbReference>
<evidence type="ECO:0008006" key="7">
    <source>
        <dbReference type="Google" id="ProtNLM"/>
    </source>
</evidence>
<feature type="region of interest" description="Disordered" evidence="2">
    <location>
        <begin position="308"/>
        <end position="339"/>
    </location>
</feature>
<dbReference type="GO" id="GO:0000398">
    <property type="term" value="P:mRNA splicing, via spliceosome"/>
    <property type="evidence" value="ECO:0007669"/>
    <property type="project" value="TreeGrafter"/>
</dbReference>
<dbReference type="GeneID" id="22583215"/>
<reference evidence="5 6" key="1">
    <citation type="journal article" date="2011" name="PLoS Genet.">
        <title>Comparative genomic analysis of human fungal pathogens causing paracoccidioidomycosis.</title>
        <authorList>
            <person name="Desjardins C.A."/>
            <person name="Champion M.D."/>
            <person name="Holder J.W."/>
            <person name="Muszewska A."/>
            <person name="Goldberg J."/>
            <person name="Bailao A.M."/>
            <person name="Brigido M.M."/>
            <person name="Ferreira M.E."/>
            <person name="Garcia A.M."/>
            <person name="Grynberg M."/>
            <person name="Gujja S."/>
            <person name="Heiman D.I."/>
            <person name="Henn M.R."/>
            <person name="Kodira C.D."/>
            <person name="Leon-Narvaez H."/>
            <person name="Longo L.V."/>
            <person name="Ma L.J."/>
            <person name="Malavazi I."/>
            <person name="Matsuo A.L."/>
            <person name="Morais F.V."/>
            <person name="Pereira M."/>
            <person name="Rodriguez-Brito S."/>
            <person name="Sakthikumar S."/>
            <person name="Salem-Izacc S.M."/>
            <person name="Sykes S.M."/>
            <person name="Teixeira M.M."/>
            <person name="Vallejo M.C."/>
            <person name="Walter M.E."/>
            <person name="Yandava C."/>
            <person name="Young S."/>
            <person name="Zeng Q."/>
            <person name="Zucker J."/>
            <person name="Felipe M.S."/>
            <person name="Goldman G.H."/>
            <person name="Haas B.J."/>
            <person name="McEwen J.G."/>
            <person name="Nino-Vega G."/>
            <person name="Puccia R."/>
            <person name="San-Blas G."/>
            <person name="Soares C.M."/>
            <person name="Birren B.W."/>
            <person name="Cuomo C.A."/>
        </authorList>
    </citation>
    <scope>NUCLEOTIDE SEQUENCE [LARGE SCALE GENOMIC DNA]</scope>
    <source>
        <strain evidence="5 6">Pb18</strain>
    </source>
</reference>